<accession>A0ABS7JDM5</accession>
<reference evidence="3 4" key="1">
    <citation type="submission" date="2021-08" db="EMBL/GenBank/DDBJ databases">
        <title>Comparative Genomics Analysis of the Genus Qipengyuania Reveals Extensive Genetic Diversity and Metabolic Versatility, Including the Description of Fifteen Novel Species.</title>
        <authorList>
            <person name="Liu Y."/>
        </authorList>
    </citation>
    <scope>NUCLEOTIDE SEQUENCE [LARGE SCALE GENOMIC DNA]</scope>
    <source>
        <strain evidence="3 4">GH25</strain>
    </source>
</reference>
<feature type="transmembrane region" description="Helical" evidence="1">
    <location>
        <begin position="51"/>
        <end position="73"/>
    </location>
</feature>
<evidence type="ECO:0000313" key="3">
    <source>
        <dbReference type="EMBL" id="MBX7487748.1"/>
    </source>
</evidence>
<evidence type="ECO:0000313" key="4">
    <source>
        <dbReference type="Proteomes" id="UP000776651"/>
    </source>
</evidence>
<keyword evidence="1" id="KW-0812">Transmembrane</keyword>
<feature type="transmembrane region" description="Helical" evidence="1">
    <location>
        <begin position="85"/>
        <end position="106"/>
    </location>
</feature>
<feature type="transmembrane region" description="Helical" evidence="1">
    <location>
        <begin position="146"/>
        <end position="166"/>
    </location>
</feature>
<feature type="transmembrane region" description="Helical" evidence="1">
    <location>
        <begin position="118"/>
        <end position="140"/>
    </location>
</feature>
<organism evidence="3 4">
    <name type="scientific">Qipengyuania pacifica</name>
    <dbReference type="NCBI Taxonomy" id="2860199"/>
    <lineage>
        <taxon>Bacteria</taxon>
        <taxon>Pseudomonadati</taxon>
        <taxon>Pseudomonadota</taxon>
        <taxon>Alphaproteobacteria</taxon>
        <taxon>Sphingomonadales</taxon>
        <taxon>Erythrobacteraceae</taxon>
        <taxon>Qipengyuania</taxon>
    </lineage>
</organism>
<dbReference type="EMBL" id="JAIGNQ010000001">
    <property type="protein sequence ID" value="MBX7487748.1"/>
    <property type="molecule type" value="Genomic_DNA"/>
</dbReference>
<evidence type="ECO:0000256" key="1">
    <source>
        <dbReference type="SAM" id="Phobius"/>
    </source>
</evidence>
<keyword evidence="4" id="KW-1185">Reference proteome</keyword>
<dbReference type="InterPro" id="IPR019251">
    <property type="entry name" value="DUF2231_TM"/>
</dbReference>
<proteinExistence type="predicted"/>
<gene>
    <name evidence="3" type="ORF">K3177_04400</name>
</gene>
<dbReference type="Pfam" id="PF09990">
    <property type="entry name" value="DUF2231"/>
    <property type="match status" value="1"/>
</dbReference>
<dbReference type="Proteomes" id="UP000776651">
    <property type="component" value="Unassembled WGS sequence"/>
</dbReference>
<keyword evidence="1" id="KW-1133">Transmembrane helix</keyword>
<name>A0ABS7JDM5_9SPHN</name>
<feature type="domain" description="DUF2231" evidence="2">
    <location>
        <begin position="46"/>
        <end position="180"/>
    </location>
</feature>
<comment type="caution">
    <text evidence="3">The sequence shown here is derived from an EMBL/GenBank/DDBJ whole genome shotgun (WGS) entry which is preliminary data.</text>
</comment>
<evidence type="ECO:0000259" key="2">
    <source>
        <dbReference type="Pfam" id="PF09990"/>
    </source>
</evidence>
<protein>
    <submittedName>
        <fullName evidence="3">DUF2231 domain-containing protein</fullName>
    </submittedName>
</protein>
<keyword evidence="1" id="KW-0472">Membrane</keyword>
<sequence length="185" mass="20178">MKPLTDTLHEEVAEKELVEGNPDELVDPVEQQPNFHRLESRIALAGHPIHAMLVAFPIALTACVLGADIFYWWTGDIFWARAGLWAAGMAFLFGVLAGVTGTIELLSVPGIRQRAASWTHFIIAVMLLSILGMNWGFRLLGYEQAVLPFGIMISAFAVAFTGFTGWHGGKLVFEYQIGVSSTGSS</sequence>